<dbReference type="AlphaFoldDB" id="A0A8F4MWX0"/>
<evidence type="ECO:0000313" key="11">
    <source>
        <dbReference type="EMBL" id="QXE93232.1"/>
    </source>
</evidence>
<protein>
    <recommendedName>
        <fullName evidence="10">Odorant receptor</fullName>
    </recommendedName>
</protein>
<reference evidence="11" key="1">
    <citation type="submission" date="2020-12" db="EMBL/GenBank/DDBJ databases">
        <authorList>
            <person name="Wen X."/>
        </authorList>
    </citation>
    <scope>NUCLEOTIDE SEQUENCE</scope>
</reference>
<evidence type="ECO:0000256" key="9">
    <source>
        <dbReference type="ARBA" id="ARBA00023224"/>
    </source>
</evidence>
<evidence type="ECO:0000256" key="3">
    <source>
        <dbReference type="ARBA" id="ARBA00022606"/>
    </source>
</evidence>
<organism evidence="11">
    <name type="scientific">Eucryptorrhynchus brandti</name>
    <name type="common">Snout weevil</name>
    <dbReference type="NCBI Taxonomy" id="436910"/>
    <lineage>
        <taxon>Eukaryota</taxon>
        <taxon>Metazoa</taxon>
        <taxon>Ecdysozoa</taxon>
        <taxon>Arthropoda</taxon>
        <taxon>Hexapoda</taxon>
        <taxon>Insecta</taxon>
        <taxon>Pterygota</taxon>
        <taxon>Neoptera</taxon>
        <taxon>Endopterygota</taxon>
        <taxon>Coleoptera</taxon>
        <taxon>Polyphaga</taxon>
        <taxon>Cucujiformia</taxon>
        <taxon>Curculionidae</taxon>
        <taxon>Cryptorhynchinae</taxon>
        <taxon>Eucryptorrhynchus</taxon>
    </lineage>
</organism>
<sequence>MITNSFKKMGSVYERSKFFMIITGLWMLPFTDNPILRKFYKIYSVVLHSVFGMFSLSLMIRFVELVTEGAKSDTLFGSLTLTIILTMMIYKIVIYLKNGIPYLFYQVVDEEGKYLNSSEEEIRSTYLKQATYFNWTTSIQIMCTFFTVAMFIVSNIYKKITHSFKPGEVFMYEVWVPFDKVKYDMFISVFDVCMVTIGFFNNVAVATAPQSLMVFLTAQLRILQIRIRKVFISSNIKEQTVIFKVKELIRRHQNIIQFATKLNDGIKNVIFIEYILASVNVAAALLHILTLEFSGEMIFSIFHFLLLLVQIFILAFTAQEINTQSFNISNAVYESSWIDQSEPIKRMMHIMLMRAQKPLAISIGPFRPMNIEAALMTLKGAYSYTSLMIQKYI</sequence>
<feature type="transmembrane region" description="Helical" evidence="10">
    <location>
        <begin position="271"/>
        <end position="291"/>
    </location>
</feature>
<evidence type="ECO:0000256" key="5">
    <source>
        <dbReference type="ARBA" id="ARBA00022725"/>
    </source>
</evidence>
<keyword evidence="2" id="KW-1003">Cell membrane</keyword>
<keyword evidence="4 10" id="KW-0812">Transmembrane</keyword>
<evidence type="ECO:0000256" key="2">
    <source>
        <dbReference type="ARBA" id="ARBA00022475"/>
    </source>
</evidence>
<feature type="transmembrane region" description="Helical" evidence="10">
    <location>
        <begin position="75"/>
        <end position="96"/>
    </location>
</feature>
<dbReference type="Pfam" id="PF02949">
    <property type="entry name" value="7tm_6"/>
    <property type="match status" value="1"/>
</dbReference>
<evidence type="ECO:0000256" key="4">
    <source>
        <dbReference type="ARBA" id="ARBA00022692"/>
    </source>
</evidence>
<name>A0A8F4MWX0_EUCBR</name>
<dbReference type="GO" id="GO:0005549">
    <property type="term" value="F:odorant binding"/>
    <property type="evidence" value="ECO:0007669"/>
    <property type="project" value="InterPro"/>
</dbReference>
<dbReference type="GO" id="GO:0005886">
    <property type="term" value="C:plasma membrane"/>
    <property type="evidence" value="ECO:0007669"/>
    <property type="project" value="UniProtKB-SubCell"/>
</dbReference>
<evidence type="ECO:0000256" key="7">
    <source>
        <dbReference type="ARBA" id="ARBA00023136"/>
    </source>
</evidence>
<comment type="subcellular location">
    <subcellularLocation>
        <location evidence="1 10">Cell membrane</location>
        <topology evidence="1 10">Multi-pass membrane protein</topology>
    </subcellularLocation>
</comment>
<keyword evidence="8 10" id="KW-0675">Receptor</keyword>
<feature type="transmembrane region" description="Helical" evidence="10">
    <location>
        <begin position="297"/>
        <end position="318"/>
    </location>
</feature>
<dbReference type="GO" id="GO:0007165">
    <property type="term" value="P:signal transduction"/>
    <property type="evidence" value="ECO:0007669"/>
    <property type="project" value="UniProtKB-KW"/>
</dbReference>
<dbReference type="EMBL" id="MW419371">
    <property type="protein sequence ID" value="QXE93232.1"/>
    <property type="molecule type" value="mRNA"/>
</dbReference>
<keyword evidence="3 10" id="KW-0716">Sensory transduction</keyword>
<dbReference type="PANTHER" id="PTHR21137">
    <property type="entry name" value="ODORANT RECEPTOR"/>
    <property type="match status" value="1"/>
</dbReference>
<dbReference type="InterPro" id="IPR004117">
    <property type="entry name" value="7tm6_olfct_rcpt"/>
</dbReference>
<keyword evidence="7 10" id="KW-0472">Membrane</keyword>
<evidence type="ECO:0000256" key="6">
    <source>
        <dbReference type="ARBA" id="ARBA00022989"/>
    </source>
</evidence>
<dbReference type="PANTHER" id="PTHR21137:SF3">
    <property type="entry name" value="ODORANT RECEPTOR 30A-RELATED"/>
    <property type="match status" value="1"/>
</dbReference>
<feature type="transmembrane region" description="Helical" evidence="10">
    <location>
        <begin position="132"/>
        <end position="157"/>
    </location>
</feature>
<evidence type="ECO:0000256" key="8">
    <source>
        <dbReference type="ARBA" id="ARBA00023170"/>
    </source>
</evidence>
<keyword evidence="5 10" id="KW-0552">Olfaction</keyword>
<proteinExistence type="evidence at transcript level"/>
<keyword evidence="9 10" id="KW-0807">Transducer</keyword>
<feature type="transmembrane region" description="Helical" evidence="10">
    <location>
        <begin position="42"/>
        <end position="63"/>
    </location>
</feature>
<evidence type="ECO:0000256" key="1">
    <source>
        <dbReference type="ARBA" id="ARBA00004651"/>
    </source>
</evidence>
<comment type="caution">
    <text evidence="10">Lacks conserved residue(s) required for the propagation of feature annotation.</text>
</comment>
<comment type="similarity">
    <text evidence="10">Belongs to the insect chemoreceptor superfamily. Heteromeric odorant receptor channel (TC 1.A.69) family.</text>
</comment>
<dbReference type="GO" id="GO:0004984">
    <property type="term" value="F:olfactory receptor activity"/>
    <property type="evidence" value="ECO:0007669"/>
    <property type="project" value="InterPro"/>
</dbReference>
<accession>A0A8F4MWX0</accession>
<evidence type="ECO:0000256" key="10">
    <source>
        <dbReference type="RuleBase" id="RU351113"/>
    </source>
</evidence>
<keyword evidence="6 10" id="KW-1133">Transmembrane helix</keyword>